<reference evidence="7 8" key="1">
    <citation type="journal article" date="2017" name="Environ. Microbiol.">
        <title>Decay of the glycolytic pathway and adaptation to intranuclear parasitism within Enterocytozoonidae microsporidia.</title>
        <authorList>
            <person name="Wiredu Boakye D."/>
            <person name="Jaroenlak P."/>
            <person name="Prachumwat A."/>
            <person name="Williams T.A."/>
            <person name="Bateman K.S."/>
            <person name="Itsathitphaisarn O."/>
            <person name="Sritunyalucksana K."/>
            <person name="Paszkiewicz K.H."/>
            <person name="Moore K.A."/>
            <person name="Stentiford G.D."/>
            <person name="Williams B.A."/>
        </authorList>
    </citation>
    <scope>NUCLEOTIDE SEQUENCE [LARGE SCALE GENOMIC DNA]</scope>
    <source>
        <strain evidence="7 8">GB1</strain>
    </source>
</reference>
<dbReference type="OrthoDB" id="1733332at2759"/>
<evidence type="ECO:0000256" key="1">
    <source>
        <dbReference type="ARBA" id="ARBA00004823"/>
    </source>
</evidence>
<comment type="catalytic activity">
    <reaction evidence="4">
        <text>alpha-D-mannose 1-phosphate + GTP + H(+) = GDP-alpha-D-mannose + diphosphate</text>
        <dbReference type="Rhea" id="RHEA:15229"/>
        <dbReference type="ChEBI" id="CHEBI:15378"/>
        <dbReference type="ChEBI" id="CHEBI:33019"/>
        <dbReference type="ChEBI" id="CHEBI:37565"/>
        <dbReference type="ChEBI" id="CHEBI:57527"/>
        <dbReference type="ChEBI" id="CHEBI:58409"/>
        <dbReference type="EC" id="2.7.7.13"/>
    </reaction>
</comment>
<comment type="caution">
    <text evidence="7">The sequence shown here is derived from an EMBL/GenBank/DDBJ whole genome shotgun (WGS) entry which is preliminary data.</text>
</comment>
<accession>A0A1X0QD22</accession>
<dbReference type="VEuPathDB" id="MicrosporidiaDB:A0H76_2491"/>
<dbReference type="AlphaFoldDB" id="A0A1X0QD22"/>
<dbReference type="Proteomes" id="UP000192356">
    <property type="component" value="Unassembled WGS sequence"/>
</dbReference>
<dbReference type="Gene3D" id="2.160.10.10">
    <property type="entry name" value="Hexapeptide repeat proteins"/>
    <property type="match status" value="1"/>
</dbReference>
<name>A0A1X0QD22_9MICR</name>
<evidence type="ECO:0000259" key="5">
    <source>
        <dbReference type="Pfam" id="PF00483"/>
    </source>
</evidence>
<evidence type="ECO:0000256" key="4">
    <source>
        <dbReference type="ARBA" id="ARBA00047343"/>
    </source>
</evidence>
<dbReference type="SUPFAM" id="SSF53448">
    <property type="entry name" value="Nucleotide-diphospho-sugar transferases"/>
    <property type="match status" value="1"/>
</dbReference>
<dbReference type="EMBL" id="LVKB01000018">
    <property type="protein sequence ID" value="ORD97574.1"/>
    <property type="molecule type" value="Genomic_DNA"/>
</dbReference>
<comment type="similarity">
    <text evidence="2">Belongs to the transferase hexapeptide repeat family.</text>
</comment>
<proteinExistence type="inferred from homology"/>
<protein>
    <recommendedName>
        <fullName evidence="3">mannose-1-phosphate guanylyltransferase</fullName>
        <ecNumber evidence="3">2.7.7.13</ecNumber>
    </recommendedName>
</protein>
<dbReference type="EC" id="2.7.7.13" evidence="3"/>
<evidence type="ECO:0000313" key="8">
    <source>
        <dbReference type="Proteomes" id="UP000192356"/>
    </source>
</evidence>
<dbReference type="InterPro" id="IPR056729">
    <property type="entry name" value="GMPPB_C"/>
</dbReference>
<sequence length="344" mass="38828">MTIDIGIILVGGLGTRLYPLTKTRPKPLIYFIDKPIIEYQLQALKDANIKIVILCLNYFNEHLTEACIDWEKKFNMKIKLSKEDKPLDTAGPLKLAAKNFPEIYKSQGVIVMNADIYSTIKINELENYFKILIKDNSTVCVIASYEVKDPTRYGCLLIENNKITKFLEKPKTKEEIISNKINAGIYCMTPKIIKDMIELKKVSIEKDIFPLLAKNGNLYNYNLDGFWIDVGVPAEYLYGQRVVIEMLDLVKKNKAYSKNVILGKNVIIKENVSLSNCVIFDNTIINNDCVITNAMIGYNCIIGSNVKIGNESSNVTILGDGVMVKEGVIKVISLIEPNEIINKI</sequence>
<keyword evidence="8" id="KW-1185">Reference proteome</keyword>
<dbReference type="GO" id="GO:0004475">
    <property type="term" value="F:mannose-1-phosphate guanylyltransferase (GTP) activity"/>
    <property type="evidence" value="ECO:0007669"/>
    <property type="project" value="UniProtKB-EC"/>
</dbReference>
<evidence type="ECO:0000313" key="7">
    <source>
        <dbReference type="EMBL" id="ORD97574.1"/>
    </source>
</evidence>
<evidence type="ECO:0000256" key="3">
    <source>
        <dbReference type="ARBA" id="ARBA00012387"/>
    </source>
</evidence>
<gene>
    <name evidence="7" type="primary">MPG1</name>
    <name evidence="7" type="ORF">HERIO_586</name>
</gene>
<evidence type="ECO:0000259" key="6">
    <source>
        <dbReference type="Pfam" id="PF25087"/>
    </source>
</evidence>
<evidence type="ECO:0000256" key="2">
    <source>
        <dbReference type="ARBA" id="ARBA00007274"/>
    </source>
</evidence>
<dbReference type="InterPro" id="IPR029044">
    <property type="entry name" value="Nucleotide-diphossugar_trans"/>
</dbReference>
<feature type="domain" description="Nucleotidyl transferase" evidence="5">
    <location>
        <begin position="6"/>
        <end position="238"/>
    </location>
</feature>
<dbReference type="VEuPathDB" id="MicrosporidiaDB:HERIO_586"/>
<comment type="pathway">
    <text evidence="1">Nucleotide-sugar biosynthesis; GDP-alpha-D-mannose biosynthesis; GDP-alpha-D-mannose from alpha-D-mannose 1-phosphate (GTP route): step 1/1.</text>
</comment>
<dbReference type="Pfam" id="PF00483">
    <property type="entry name" value="NTP_transferase"/>
    <property type="match status" value="1"/>
</dbReference>
<dbReference type="InterPro" id="IPR050486">
    <property type="entry name" value="Mannose-1P_guanyltransferase"/>
</dbReference>
<organism evidence="7 8">
    <name type="scientific">Hepatospora eriocheir</name>
    <dbReference type="NCBI Taxonomy" id="1081669"/>
    <lineage>
        <taxon>Eukaryota</taxon>
        <taxon>Fungi</taxon>
        <taxon>Fungi incertae sedis</taxon>
        <taxon>Microsporidia</taxon>
        <taxon>Hepatosporidae</taxon>
        <taxon>Hepatospora</taxon>
    </lineage>
</organism>
<feature type="domain" description="Mannose-1-phosphate guanyltransferase C-terminal" evidence="6">
    <location>
        <begin position="250"/>
        <end position="342"/>
    </location>
</feature>
<dbReference type="Gene3D" id="3.90.550.10">
    <property type="entry name" value="Spore Coat Polysaccharide Biosynthesis Protein SpsA, Chain A"/>
    <property type="match status" value="1"/>
</dbReference>
<dbReference type="InterPro" id="IPR005835">
    <property type="entry name" value="NTP_transferase_dom"/>
</dbReference>
<dbReference type="Pfam" id="PF25087">
    <property type="entry name" value="GMPPB_C"/>
    <property type="match status" value="1"/>
</dbReference>
<dbReference type="PANTHER" id="PTHR22572">
    <property type="entry name" value="SUGAR-1-PHOSPHATE GUANYL TRANSFERASE"/>
    <property type="match status" value="1"/>
</dbReference>